<organism evidence="1 2">
    <name type="scientific">Dendrobium chrysotoxum</name>
    <name type="common">Orchid</name>
    <dbReference type="NCBI Taxonomy" id="161865"/>
    <lineage>
        <taxon>Eukaryota</taxon>
        <taxon>Viridiplantae</taxon>
        <taxon>Streptophyta</taxon>
        <taxon>Embryophyta</taxon>
        <taxon>Tracheophyta</taxon>
        <taxon>Spermatophyta</taxon>
        <taxon>Magnoliopsida</taxon>
        <taxon>Liliopsida</taxon>
        <taxon>Asparagales</taxon>
        <taxon>Orchidaceae</taxon>
        <taxon>Epidendroideae</taxon>
        <taxon>Malaxideae</taxon>
        <taxon>Dendrobiinae</taxon>
        <taxon>Dendrobium</taxon>
    </lineage>
</organism>
<name>A0AAV7HE32_DENCH</name>
<protein>
    <submittedName>
        <fullName evidence="1">Uncharacterized protein</fullName>
    </submittedName>
</protein>
<sequence length="77" mass="8804">MLKKSFYSKWGCQFKLREVKALEQQCMDEGFTRGFLKGVRLVQYKVFEDPSSGLDGAEIESELNKAFSSNDESVNVE</sequence>
<dbReference type="Proteomes" id="UP000775213">
    <property type="component" value="Unassembled WGS sequence"/>
</dbReference>
<dbReference type="AlphaFoldDB" id="A0AAV7HE32"/>
<accession>A0AAV7HE32</accession>
<dbReference type="EMBL" id="JAGFBR010000005">
    <property type="protein sequence ID" value="KAH0466567.1"/>
    <property type="molecule type" value="Genomic_DNA"/>
</dbReference>
<gene>
    <name evidence="1" type="ORF">IEQ34_003805</name>
</gene>
<comment type="caution">
    <text evidence="1">The sequence shown here is derived from an EMBL/GenBank/DDBJ whole genome shotgun (WGS) entry which is preliminary data.</text>
</comment>
<evidence type="ECO:0000313" key="1">
    <source>
        <dbReference type="EMBL" id="KAH0466567.1"/>
    </source>
</evidence>
<keyword evidence="2" id="KW-1185">Reference proteome</keyword>
<proteinExistence type="predicted"/>
<reference evidence="1 2" key="1">
    <citation type="journal article" date="2021" name="Hortic Res">
        <title>Chromosome-scale assembly of the Dendrobium chrysotoxum genome enhances the understanding of orchid evolution.</title>
        <authorList>
            <person name="Zhang Y."/>
            <person name="Zhang G.Q."/>
            <person name="Zhang D."/>
            <person name="Liu X.D."/>
            <person name="Xu X.Y."/>
            <person name="Sun W.H."/>
            <person name="Yu X."/>
            <person name="Zhu X."/>
            <person name="Wang Z.W."/>
            <person name="Zhao X."/>
            <person name="Zhong W.Y."/>
            <person name="Chen H."/>
            <person name="Yin W.L."/>
            <person name="Huang T."/>
            <person name="Niu S.C."/>
            <person name="Liu Z.J."/>
        </authorList>
    </citation>
    <scope>NUCLEOTIDE SEQUENCE [LARGE SCALE GENOMIC DNA]</scope>
    <source>
        <strain evidence="1">Lindl</strain>
    </source>
</reference>
<evidence type="ECO:0000313" key="2">
    <source>
        <dbReference type="Proteomes" id="UP000775213"/>
    </source>
</evidence>